<evidence type="ECO:0000256" key="4">
    <source>
        <dbReference type="ARBA" id="ARBA00022989"/>
    </source>
</evidence>
<name>A0ABS5XUZ4_9MICO</name>
<proteinExistence type="predicted"/>
<keyword evidence="4 6" id="KW-1133">Transmembrane helix</keyword>
<comment type="subcellular location">
    <subcellularLocation>
        <location evidence="1">Cell membrane</location>
        <topology evidence="1">Multi-pass membrane protein</topology>
    </subcellularLocation>
</comment>
<feature type="transmembrane region" description="Helical" evidence="6">
    <location>
        <begin position="185"/>
        <end position="208"/>
    </location>
</feature>
<feature type="transmembrane region" description="Helical" evidence="6">
    <location>
        <begin position="74"/>
        <end position="96"/>
    </location>
</feature>
<feature type="transmembrane region" description="Helical" evidence="6">
    <location>
        <begin position="293"/>
        <end position="312"/>
    </location>
</feature>
<dbReference type="EMBL" id="JAFLHG010000008">
    <property type="protein sequence ID" value="MBT8798340.1"/>
    <property type="molecule type" value="Genomic_DNA"/>
</dbReference>
<sequence>MRFVSTTARDAAARADGIARADGDPADIGAADDALIEAELIEAELTASRGAATPSATAPAQSRRSILTSVGGSAAARLVVMPISAVLGLMVTRLIIDNYGEGAYAQYILLVGVAAMIPFADLGLSAAIMNATAAAADPRSDRHLRGVLISCIRILACCASVLILTALAVYALGLWDDILGDGLTLASGSLAATLCLIALGLNLLISFGQRILIALGKNTLVVLLSGLQTPIVLLVLWLTISAGAQGGFIAVASYAATLTISVIGLVLAARHINPTLGEAVRGALRPRERGEKVFDVAWPMLIQMVAVPLATASDRLVLSHLGTLSQLTEYSLAAQMFTPLLVVVATAGMSLWPVFAKARSTGSSSPLSPQVMAWGFAAMGIIASAIMWSLSGLLSQLASGGAITVGWPVLLAFSVFIVVDAAKHPFGMYLTDAPGLRFQAYFTLLLLPINLALTIVLTPLLGAPGPLIGSIVGVVACQLVPNILLVRRRMRRADLDRAAAASKGNA</sequence>
<keyword evidence="3 6" id="KW-0812">Transmembrane</keyword>
<feature type="transmembrane region" description="Helical" evidence="6">
    <location>
        <begin position="220"/>
        <end position="240"/>
    </location>
</feature>
<evidence type="ECO:0000256" key="3">
    <source>
        <dbReference type="ARBA" id="ARBA00022692"/>
    </source>
</evidence>
<protein>
    <submittedName>
        <fullName evidence="7">Oligosaccharide flippase family protein</fullName>
    </submittedName>
</protein>
<keyword evidence="5 6" id="KW-0472">Membrane</keyword>
<gene>
    <name evidence="7" type="ORF">J0P97_09665</name>
</gene>
<evidence type="ECO:0000256" key="5">
    <source>
        <dbReference type="ARBA" id="ARBA00023136"/>
    </source>
</evidence>
<accession>A0ABS5XUZ4</accession>
<evidence type="ECO:0000313" key="8">
    <source>
        <dbReference type="Proteomes" id="UP000740605"/>
    </source>
</evidence>
<feature type="transmembrane region" description="Helical" evidence="6">
    <location>
        <begin position="440"/>
        <end position="461"/>
    </location>
</feature>
<feature type="transmembrane region" description="Helical" evidence="6">
    <location>
        <begin position="467"/>
        <end position="486"/>
    </location>
</feature>
<feature type="transmembrane region" description="Helical" evidence="6">
    <location>
        <begin position="108"/>
        <end position="135"/>
    </location>
</feature>
<feature type="transmembrane region" description="Helical" evidence="6">
    <location>
        <begin position="373"/>
        <end position="391"/>
    </location>
</feature>
<dbReference type="InterPro" id="IPR050833">
    <property type="entry name" value="Poly_Biosynth_Transport"/>
</dbReference>
<feature type="transmembrane region" description="Helical" evidence="6">
    <location>
        <begin position="246"/>
        <end position="272"/>
    </location>
</feature>
<evidence type="ECO:0000313" key="7">
    <source>
        <dbReference type="EMBL" id="MBT8798340.1"/>
    </source>
</evidence>
<dbReference type="Proteomes" id="UP000740605">
    <property type="component" value="Unassembled WGS sequence"/>
</dbReference>
<evidence type="ECO:0000256" key="1">
    <source>
        <dbReference type="ARBA" id="ARBA00004651"/>
    </source>
</evidence>
<feature type="transmembrane region" description="Helical" evidence="6">
    <location>
        <begin position="147"/>
        <end position="173"/>
    </location>
</feature>
<feature type="transmembrane region" description="Helical" evidence="6">
    <location>
        <begin position="397"/>
        <end position="419"/>
    </location>
</feature>
<reference evidence="7 8" key="1">
    <citation type="submission" date="2021-03" db="EMBL/GenBank/DDBJ databases">
        <title>Microbacterium pauli sp. nov., isolated from microfiltered milk.</title>
        <authorList>
            <person name="Bellassi P."/>
            <person name="Fontana A."/>
            <person name="Callegari M.L."/>
            <person name="Lorenzo M."/>
            <person name="Cappa F."/>
        </authorList>
    </citation>
    <scope>NUCLEOTIDE SEQUENCE [LARGE SCALE GENOMIC DNA]</scope>
    <source>
        <strain evidence="7 8">DSM 18909</strain>
    </source>
</reference>
<comment type="caution">
    <text evidence="7">The sequence shown here is derived from an EMBL/GenBank/DDBJ whole genome shotgun (WGS) entry which is preliminary data.</text>
</comment>
<keyword evidence="8" id="KW-1185">Reference proteome</keyword>
<feature type="transmembrane region" description="Helical" evidence="6">
    <location>
        <begin position="332"/>
        <end position="352"/>
    </location>
</feature>
<evidence type="ECO:0000256" key="2">
    <source>
        <dbReference type="ARBA" id="ARBA00022475"/>
    </source>
</evidence>
<organism evidence="7 8">
    <name type="scientific">Microbacterium flavum</name>
    <dbReference type="NCBI Taxonomy" id="415216"/>
    <lineage>
        <taxon>Bacteria</taxon>
        <taxon>Bacillati</taxon>
        <taxon>Actinomycetota</taxon>
        <taxon>Actinomycetes</taxon>
        <taxon>Micrococcales</taxon>
        <taxon>Microbacteriaceae</taxon>
        <taxon>Microbacterium</taxon>
    </lineage>
</organism>
<dbReference type="PANTHER" id="PTHR30250">
    <property type="entry name" value="PST FAMILY PREDICTED COLANIC ACID TRANSPORTER"/>
    <property type="match status" value="1"/>
</dbReference>
<dbReference type="PANTHER" id="PTHR30250:SF11">
    <property type="entry name" value="O-ANTIGEN TRANSPORTER-RELATED"/>
    <property type="match status" value="1"/>
</dbReference>
<keyword evidence="2" id="KW-1003">Cell membrane</keyword>
<evidence type="ECO:0000256" key="6">
    <source>
        <dbReference type="SAM" id="Phobius"/>
    </source>
</evidence>